<feature type="compositionally biased region" description="Polar residues" evidence="1">
    <location>
        <begin position="623"/>
        <end position="633"/>
    </location>
</feature>
<feature type="compositionally biased region" description="Low complexity" evidence="1">
    <location>
        <begin position="608"/>
        <end position="622"/>
    </location>
</feature>
<evidence type="ECO:0000313" key="3">
    <source>
        <dbReference type="Proteomes" id="UP000024837"/>
    </source>
</evidence>
<feature type="region of interest" description="Disordered" evidence="1">
    <location>
        <begin position="422"/>
        <end position="451"/>
    </location>
</feature>
<dbReference type="Proteomes" id="UP000024837">
    <property type="component" value="Unassembled WGS sequence"/>
</dbReference>
<feature type="region of interest" description="Disordered" evidence="1">
    <location>
        <begin position="669"/>
        <end position="701"/>
    </location>
</feature>
<sequence>MENLDAAIQKLREAIDLVEPRCAAAAKILDEPRAYSNRTLKAKYLAMHMAQEGGHTDRAAGRIFRWVKGTAVVMGSSSGINPAFGTVTCWDFGHANSILSTVLSKYELRAPSGGSHGDDFYKMIDPLANRLIEAARFNPSLLKEFFANPEFEPMMQVTDMFGRGFRHVAARIGLRLDYPKLKGSWQQTHPKDKFGYTPLTMAIIHRRNSLLRHFIDKLPDAFQYRYFNVTIPPGLKLTVPRNVKSVMQDSSVYWTMNPLMVAIDCENFAALDMLLNSQFRRCVACPHYGLTIRWKSRGKGAVEEVKCQKLGAAQLAVMNGHSHLVQRIVREQVAYMEGEDAWTLLWVTFGCLDPEAAGCLRGLVLPPEYIEAHLSYFGERSSEAVMRVYQVMLSYLKQPGSGTEGPDDSQHDAALAPRDVDVDTDQAHAASSGSPGAIPANIGPYSGEGQEPELTLDEYIQLCDTNELGQAMQEESAFKPPPAGSGELQDMSMSPSMGLGEPQDISVPPPTELEESQDVSGTPLPPTEEEEPQDTSLPPPAKRLKHTLGARSFAEIYGGLPSYIIPSGEQGHRMSPPPESIILGDRTFLSLPVPGLDDSLLVQPMGTPTPTRTTVLRPSSPSGSDGQSVQLQASEPAPVGTEEMELPFGLTGINIDDLVDEEFFKIPEVPPLSPVGESGGAGADPVAGVPGGDDSDAGVSEVNESGVGVFEGGDLLGDGDDESLDGLLDSLWDAMKDY</sequence>
<dbReference type="EMBL" id="KI966433">
    <property type="protein sequence ID" value="EWC44972.1"/>
    <property type="molecule type" value="Genomic_DNA"/>
</dbReference>
<name>W7HXX4_9PEZI</name>
<feature type="region of interest" description="Disordered" evidence="1">
    <location>
        <begin position="606"/>
        <end position="635"/>
    </location>
</feature>
<feature type="region of interest" description="Disordered" evidence="1">
    <location>
        <begin position="473"/>
        <end position="543"/>
    </location>
</feature>
<organism evidence="2 3">
    <name type="scientific">Drechslerella stenobrocha 248</name>
    <dbReference type="NCBI Taxonomy" id="1043628"/>
    <lineage>
        <taxon>Eukaryota</taxon>
        <taxon>Fungi</taxon>
        <taxon>Dikarya</taxon>
        <taxon>Ascomycota</taxon>
        <taxon>Pezizomycotina</taxon>
        <taxon>Orbiliomycetes</taxon>
        <taxon>Orbiliales</taxon>
        <taxon>Orbiliaceae</taxon>
        <taxon>Drechslerella</taxon>
    </lineage>
</organism>
<dbReference type="SUPFAM" id="SSF48403">
    <property type="entry name" value="Ankyrin repeat"/>
    <property type="match status" value="1"/>
</dbReference>
<reference evidence="2 3" key="1">
    <citation type="submission" date="2013-05" db="EMBL/GenBank/DDBJ databases">
        <title>Drechslerella stenobrocha genome reveals carnivorous origination and mechanical trapping mechanism of predatory fungi.</title>
        <authorList>
            <person name="Liu X."/>
            <person name="Zhang W."/>
            <person name="Liu K."/>
        </authorList>
    </citation>
    <scope>NUCLEOTIDE SEQUENCE [LARGE SCALE GENOMIC DNA]</scope>
    <source>
        <strain evidence="2 3">248</strain>
    </source>
</reference>
<accession>W7HXX4</accession>
<proteinExistence type="predicted"/>
<dbReference type="InterPro" id="IPR036770">
    <property type="entry name" value="Ankyrin_rpt-contain_sf"/>
</dbReference>
<evidence type="ECO:0000313" key="2">
    <source>
        <dbReference type="EMBL" id="EWC44972.1"/>
    </source>
</evidence>
<dbReference type="HOGENOM" id="CLU_375990_0_0_1"/>
<keyword evidence="3" id="KW-1185">Reference proteome</keyword>
<gene>
    <name evidence="2" type="ORF">DRE_01031</name>
</gene>
<evidence type="ECO:0000256" key="1">
    <source>
        <dbReference type="SAM" id="MobiDB-lite"/>
    </source>
</evidence>
<dbReference type="AlphaFoldDB" id="W7HXX4"/>
<protein>
    <submittedName>
        <fullName evidence="2">Uncharacterized protein</fullName>
    </submittedName>
</protein>
<feature type="compositionally biased region" description="Low complexity" evidence="1">
    <location>
        <begin position="427"/>
        <end position="440"/>
    </location>
</feature>